<proteinExistence type="predicted"/>
<gene>
    <name evidence="1" type="ORF">SDRG_12527</name>
</gene>
<reference evidence="1 2" key="1">
    <citation type="submission" date="2012-04" db="EMBL/GenBank/DDBJ databases">
        <title>The Genome Sequence of Saprolegnia declina VS20.</title>
        <authorList>
            <consortium name="The Broad Institute Genome Sequencing Platform"/>
            <person name="Russ C."/>
            <person name="Nusbaum C."/>
            <person name="Tyler B."/>
            <person name="van West P."/>
            <person name="Dieguez-Uribeondo J."/>
            <person name="de Bruijn I."/>
            <person name="Tripathy S."/>
            <person name="Jiang R."/>
            <person name="Young S.K."/>
            <person name="Zeng Q."/>
            <person name="Gargeya S."/>
            <person name="Fitzgerald M."/>
            <person name="Haas B."/>
            <person name="Abouelleil A."/>
            <person name="Alvarado L."/>
            <person name="Arachchi H.M."/>
            <person name="Berlin A."/>
            <person name="Chapman S.B."/>
            <person name="Goldberg J."/>
            <person name="Griggs A."/>
            <person name="Gujja S."/>
            <person name="Hansen M."/>
            <person name="Howarth C."/>
            <person name="Imamovic A."/>
            <person name="Larimer J."/>
            <person name="McCowen C."/>
            <person name="Montmayeur A."/>
            <person name="Murphy C."/>
            <person name="Neiman D."/>
            <person name="Pearson M."/>
            <person name="Priest M."/>
            <person name="Roberts A."/>
            <person name="Saif S."/>
            <person name="Shea T."/>
            <person name="Sisk P."/>
            <person name="Sykes S."/>
            <person name="Wortman J."/>
            <person name="Nusbaum C."/>
            <person name="Birren B."/>
        </authorList>
    </citation>
    <scope>NUCLEOTIDE SEQUENCE [LARGE SCALE GENOMIC DNA]</scope>
    <source>
        <strain evidence="1 2">VS20</strain>
    </source>
</reference>
<dbReference type="RefSeq" id="XP_008616822.1">
    <property type="nucleotide sequence ID" value="XM_008618600.1"/>
</dbReference>
<dbReference type="Proteomes" id="UP000030762">
    <property type="component" value="Unassembled WGS sequence"/>
</dbReference>
<accession>T0Q562</accession>
<sequence>MHLPLADDRKRHVYIIARLLNKGATRVPPAIVAKKLLRLATKMEQQLFEMTQGRPLGEDSIRQHLVALAHAACKRTSTKSQVEVVSV</sequence>
<organism evidence="1 2">
    <name type="scientific">Saprolegnia diclina (strain VS20)</name>
    <dbReference type="NCBI Taxonomy" id="1156394"/>
    <lineage>
        <taxon>Eukaryota</taxon>
        <taxon>Sar</taxon>
        <taxon>Stramenopiles</taxon>
        <taxon>Oomycota</taxon>
        <taxon>Saprolegniomycetes</taxon>
        <taxon>Saprolegniales</taxon>
        <taxon>Saprolegniaceae</taxon>
        <taxon>Saprolegnia</taxon>
    </lineage>
</organism>
<dbReference type="VEuPathDB" id="FungiDB:SDRG_12527"/>
<dbReference type="OMA" id="ACKRTST"/>
<keyword evidence="2" id="KW-1185">Reference proteome</keyword>
<name>T0Q562_SAPDV</name>
<dbReference type="InParanoid" id="T0Q562"/>
<dbReference type="GeneID" id="19953254"/>
<evidence type="ECO:0000313" key="1">
    <source>
        <dbReference type="EMBL" id="EQC29756.1"/>
    </source>
</evidence>
<evidence type="ECO:0000313" key="2">
    <source>
        <dbReference type="Proteomes" id="UP000030762"/>
    </source>
</evidence>
<dbReference type="EMBL" id="JH767181">
    <property type="protein sequence ID" value="EQC29756.1"/>
    <property type="molecule type" value="Genomic_DNA"/>
</dbReference>
<dbReference type="AlphaFoldDB" id="T0Q562"/>
<protein>
    <submittedName>
        <fullName evidence="1">Uncharacterized protein</fullName>
    </submittedName>
</protein>